<dbReference type="PANTHER" id="PTHR16124">
    <property type="entry name" value="MIS18-BINDING PROTEIN 1"/>
    <property type="match status" value="1"/>
</dbReference>
<protein>
    <submittedName>
        <fullName evidence="5">SANTA domain-containing protein</fullName>
    </submittedName>
</protein>
<dbReference type="InterPro" id="IPR015216">
    <property type="entry name" value="SANTA"/>
</dbReference>
<organism evidence="5">
    <name type="scientific">Gongylonema pulchrum</name>
    <dbReference type="NCBI Taxonomy" id="637853"/>
    <lineage>
        <taxon>Eukaryota</taxon>
        <taxon>Metazoa</taxon>
        <taxon>Ecdysozoa</taxon>
        <taxon>Nematoda</taxon>
        <taxon>Chromadorea</taxon>
        <taxon>Rhabditida</taxon>
        <taxon>Spirurina</taxon>
        <taxon>Spiruromorpha</taxon>
        <taxon>Spiruroidea</taxon>
        <taxon>Gongylonematidae</taxon>
        <taxon>Gongylonema</taxon>
    </lineage>
</organism>
<sequence>MDAERSKETTTELKFWIFRFIRSDDDRCAVCVEGYRKKDSGERELENWRSTAIAERYNSLTLITVTGSKYILSGVIDQDSAYALGYPKTLIERFRDGFPYEWYELLQKYHSTVILPNTVSQHQYSSRLNNLFLDISRLSGGAGFRNSSIFGSVLGDLEVNVGKPALAVESGRKTAKHSVIAEKILEEDEFGKENTATTESAEKSGTTIDFSASFEASAATTSRNGFLAERNSSMNSDEPPDESAASRRTITTTPVQQKCLGRNQKQLSLQNFPDNDQAVFKMPLLPVQKHSKPVSLLSWTIRFSVNELGESKLFPNFAFVLIGYRPDKCMDWKTSCIIGVSGNRWVQTATTEYELVGPI</sequence>
<dbReference type="Proteomes" id="UP000271098">
    <property type="component" value="Unassembled WGS sequence"/>
</dbReference>
<gene>
    <name evidence="3" type="ORF">GPUH_LOCUS14202</name>
</gene>
<reference evidence="5" key="1">
    <citation type="submission" date="2016-06" db="UniProtKB">
        <authorList>
            <consortium name="WormBaseParasite"/>
        </authorList>
    </citation>
    <scope>IDENTIFICATION</scope>
</reference>
<dbReference type="GO" id="GO:0000775">
    <property type="term" value="C:chromosome, centromeric region"/>
    <property type="evidence" value="ECO:0007669"/>
    <property type="project" value="TreeGrafter"/>
</dbReference>
<dbReference type="Pfam" id="PF09133">
    <property type="entry name" value="SANTA"/>
    <property type="match status" value="1"/>
</dbReference>
<evidence type="ECO:0000259" key="2">
    <source>
        <dbReference type="Pfam" id="PF09133"/>
    </source>
</evidence>
<proteinExistence type="predicted"/>
<dbReference type="OrthoDB" id="2195551at2759"/>
<accession>A0A183DZQ9</accession>
<evidence type="ECO:0000313" key="5">
    <source>
        <dbReference type="WBParaSite" id="GPUH_0001421801-mRNA-1"/>
    </source>
</evidence>
<evidence type="ECO:0000313" key="4">
    <source>
        <dbReference type="Proteomes" id="UP000271098"/>
    </source>
</evidence>
<dbReference type="InterPro" id="IPR039110">
    <property type="entry name" value="KNL2-like"/>
</dbReference>
<name>A0A183DZQ9_9BILA</name>
<dbReference type="WBParaSite" id="GPUH_0001421801-mRNA-1">
    <property type="protein sequence ID" value="GPUH_0001421801-mRNA-1"/>
    <property type="gene ID" value="GPUH_0001421801"/>
</dbReference>
<dbReference type="PANTHER" id="PTHR16124:SF3">
    <property type="entry name" value="MIS18-BINDING PROTEIN 1"/>
    <property type="match status" value="1"/>
</dbReference>
<feature type="region of interest" description="Disordered" evidence="1">
    <location>
        <begin position="228"/>
        <end position="249"/>
    </location>
</feature>
<dbReference type="AlphaFoldDB" id="A0A183DZQ9"/>
<reference evidence="3 4" key="2">
    <citation type="submission" date="2018-11" db="EMBL/GenBank/DDBJ databases">
        <authorList>
            <consortium name="Pathogen Informatics"/>
        </authorList>
    </citation>
    <scope>NUCLEOTIDE SEQUENCE [LARGE SCALE GENOMIC DNA]</scope>
</reference>
<dbReference type="EMBL" id="UYRT01081016">
    <property type="protein sequence ID" value="VDN23757.1"/>
    <property type="molecule type" value="Genomic_DNA"/>
</dbReference>
<evidence type="ECO:0000313" key="3">
    <source>
        <dbReference type="EMBL" id="VDN23757.1"/>
    </source>
</evidence>
<feature type="domain" description="SANTA" evidence="2">
    <location>
        <begin position="12"/>
        <end position="104"/>
    </location>
</feature>
<keyword evidence="4" id="KW-1185">Reference proteome</keyword>
<evidence type="ECO:0000256" key="1">
    <source>
        <dbReference type="SAM" id="MobiDB-lite"/>
    </source>
</evidence>